<dbReference type="GO" id="GO:0052855">
    <property type="term" value="F:ADP-dependent NAD(P)H-hydrate dehydratase activity"/>
    <property type="evidence" value="ECO:0007669"/>
    <property type="project" value="UniProtKB-UniRule"/>
</dbReference>
<dbReference type="GO" id="GO:0046496">
    <property type="term" value="P:nicotinamide nucleotide metabolic process"/>
    <property type="evidence" value="ECO:0007669"/>
    <property type="project" value="UniProtKB-UniRule"/>
</dbReference>
<evidence type="ECO:0000313" key="23">
    <source>
        <dbReference type="Proteomes" id="UP000002382"/>
    </source>
</evidence>
<reference evidence="22 23" key="1">
    <citation type="submission" date="2009-06" db="EMBL/GenBank/DDBJ databases">
        <title>Complete sequence of Thermotogales bacterium TBF 19.5.1.</title>
        <authorList>
            <consortium name="US DOE Joint Genome Institute"/>
            <person name="Lucas S."/>
            <person name="Copeland A."/>
            <person name="Lapidus A."/>
            <person name="Glavina del Rio T."/>
            <person name="Tice H."/>
            <person name="Bruce D."/>
            <person name="Goodwin L."/>
            <person name="Pitluck S."/>
            <person name="Chertkov O."/>
            <person name="Brettin T."/>
            <person name="Detter J.C."/>
            <person name="Han C."/>
            <person name="Schmutz J."/>
            <person name="Larimer F."/>
            <person name="Land M."/>
            <person name="Hauser L."/>
            <person name="Kyrpides N."/>
            <person name="Ovchinnikova G."/>
            <person name="Noll K."/>
        </authorList>
    </citation>
    <scope>NUCLEOTIDE SEQUENCE [LARGE SCALE GENOMIC DNA]</scope>
    <source>
        <strain evidence="23">ATCC BAA-1733 / DSM 21960 / TBF 19.5.1</strain>
    </source>
</reference>
<feature type="binding site" evidence="18">
    <location>
        <begin position="125"/>
        <end position="131"/>
    </location>
    <ligand>
        <name>(6S)-NADPHX</name>
        <dbReference type="ChEBI" id="CHEBI:64076"/>
    </ligand>
</feature>
<evidence type="ECO:0000256" key="10">
    <source>
        <dbReference type="ARBA" id="ARBA00023027"/>
    </source>
</evidence>
<keyword evidence="13" id="KW-0511">Multifunctional enzyme</keyword>
<comment type="catalytic activity">
    <reaction evidence="1 18 19">
        <text>(6R)-NADHX = (6S)-NADHX</text>
        <dbReference type="Rhea" id="RHEA:32215"/>
        <dbReference type="ChEBI" id="CHEBI:64074"/>
        <dbReference type="ChEBI" id="CHEBI:64075"/>
        <dbReference type="EC" id="5.1.99.6"/>
    </reaction>
</comment>
<keyword evidence="12 17" id="KW-0456">Lyase</keyword>
<dbReference type="HAMAP" id="MF_01966">
    <property type="entry name" value="NADHX_epimerase"/>
    <property type="match status" value="1"/>
</dbReference>
<evidence type="ECO:0000256" key="15">
    <source>
        <dbReference type="ARBA" id="ARBA00048238"/>
    </source>
</evidence>
<dbReference type="PIRSF" id="PIRSF017184">
    <property type="entry name" value="Nnr"/>
    <property type="match status" value="1"/>
</dbReference>
<evidence type="ECO:0000256" key="1">
    <source>
        <dbReference type="ARBA" id="ARBA00000013"/>
    </source>
</evidence>
<keyword evidence="6 17" id="KW-0547">Nucleotide-binding</keyword>
<comment type="cofactor">
    <cofactor evidence="18 19">
        <name>K(+)</name>
        <dbReference type="ChEBI" id="CHEBI:29103"/>
    </cofactor>
    <text evidence="18 19">Binds 1 potassium ion per subunit.</text>
</comment>
<feature type="domain" description="YjeF N-terminal" evidence="21">
    <location>
        <begin position="9"/>
        <end position="211"/>
    </location>
</feature>
<dbReference type="Pfam" id="PF03853">
    <property type="entry name" value="YjeF_N"/>
    <property type="match status" value="1"/>
</dbReference>
<dbReference type="InterPro" id="IPR030677">
    <property type="entry name" value="Nnr"/>
</dbReference>
<comment type="function">
    <text evidence="18">Catalyzes the epimerization of the S- and R-forms of NAD(P)HX, a damaged form of NAD(P)H that is a result of enzymatic or heat-dependent hydration. This is a prerequisite for the S-specific NAD(P)H-hydrate dehydratase to allow the repair of both epimers of NAD(P)HX.</text>
</comment>
<dbReference type="GO" id="GO:0052856">
    <property type="term" value="F:NAD(P)HX epimerase activity"/>
    <property type="evidence" value="ECO:0007669"/>
    <property type="project" value="UniProtKB-UniRule"/>
</dbReference>
<keyword evidence="11 18" id="KW-0413">Isomerase</keyword>
<dbReference type="PROSITE" id="PS51385">
    <property type="entry name" value="YJEF_N"/>
    <property type="match status" value="1"/>
</dbReference>
<comment type="function">
    <text evidence="14 19">Bifunctional enzyme that catalyzes the epimerization of the S- and R-forms of NAD(P)HX and the dehydration of the S-form of NAD(P)HX at the expense of ADP, which is converted to AMP. This allows the repair of both epimers of NAD(P)HX, a damaged form of NAD(P)H that is a result of enzymatic or heat-dependent hydration.</text>
</comment>
<dbReference type="Pfam" id="PF01256">
    <property type="entry name" value="Carb_kinase"/>
    <property type="match status" value="1"/>
</dbReference>
<gene>
    <name evidence="18" type="primary">nnrE</name>
    <name evidence="17" type="synonym">nnrD</name>
    <name evidence="22" type="ordered locus">Kole_1409</name>
</gene>
<evidence type="ECO:0000256" key="2">
    <source>
        <dbReference type="ARBA" id="ARBA00000909"/>
    </source>
</evidence>
<dbReference type="NCBIfam" id="TIGR00197">
    <property type="entry name" value="yjeF_nterm"/>
    <property type="match status" value="1"/>
</dbReference>
<keyword evidence="23" id="KW-1185">Reference proteome</keyword>
<dbReference type="EC" id="4.2.1.136" evidence="19"/>
<feature type="binding site" evidence="17">
    <location>
        <position position="441"/>
    </location>
    <ligand>
        <name>AMP</name>
        <dbReference type="ChEBI" id="CHEBI:456215"/>
    </ligand>
</feature>
<comment type="similarity">
    <text evidence="4 19">In the C-terminal section; belongs to the NnrD/CARKD family.</text>
</comment>
<comment type="catalytic activity">
    <reaction evidence="2 18 19">
        <text>(6R)-NADPHX = (6S)-NADPHX</text>
        <dbReference type="Rhea" id="RHEA:32227"/>
        <dbReference type="ChEBI" id="CHEBI:64076"/>
        <dbReference type="ChEBI" id="CHEBI:64077"/>
        <dbReference type="EC" id="5.1.99.6"/>
    </reaction>
</comment>
<dbReference type="EC" id="5.1.99.6" evidence="19"/>
<dbReference type="PANTHER" id="PTHR12592">
    <property type="entry name" value="ATP-DEPENDENT (S)-NAD(P)H-HYDRATE DEHYDRATASE FAMILY MEMBER"/>
    <property type="match status" value="1"/>
</dbReference>
<dbReference type="InterPro" id="IPR036652">
    <property type="entry name" value="YjeF_N_dom_sf"/>
</dbReference>
<dbReference type="CDD" id="cd01171">
    <property type="entry name" value="YXKO-related"/>
    <property type="match status" value="1"/>
</dbReference>
<dbReference type="Proteomes" id="UP000002382">
    <property type="component" value="Chromosome"/>
</dbReference>
<dbReference type="SUPFAM" id="SSF53613">
    <property type="entry name" value="Ribokinase-like"/>
    <property type="match status" value="1"/>
</dbReference>
<evidence type="ECO:0000256" key="19">
    <source>
        <dbReference type="PIRNR" id="PIRNR017184"/>
    </source>
</evidence>
<dbReference type="EMBL" id="CP001634">
    <property type="protein sequence ID" value="ACR80102.1"/>
    <property type="molecule type" value="Genomic_DNA"/>
</dbReference>
<comment type="catalytic activity">
    <reaction evidence="15 17 19">
        <text>(6S)-NADHX + ADP = AMP + phosphate + NADH + H(+)</text>
        <dbReference type="Rhea" id="RHEA:32223"/>
        <dbReference type="ChEBI" id="CHEBI:15378"/>
        <dbReference type="ChEBI" id="CHEBI:43474"/>
        <dbReference type="ChEBI" id="CHEBI:57945"/>
        <dbReference type="ChEBI" id="CHEBI:64074"/>
        <dbReference type="ChEBI" id="CHEBI:456215"/>
        <dbReference type="ChEBI" id="CHEBI:456216"/>
        <dbReference type="EC" id="4.2.1.136"/>
    </reaction>
</comment>
<name>C5CE00_KOSOT</name>
<feature type="binding site" evidence="18">
    <location>
        <position position="157"/>
    </location>
    <ligand>
        <name>K(+)</name>
        <dbReference type="ChEBI" id="CHEBI:29103"/>
    </ligand>
</feature>
<dbReference type="InterPro" id="IPR004443">
    <property type="entry name" value="YjeF_N_dom"/>
</dbReference>
<accession>C5CE00</accession>
<dbReference type="NCBIfam" id="TIGR00196">
    <property type="entry name" value="yjeF_cterm"/>
    <property type="match status" value="1"/>
</dbReference>
<keyword evidence="9 18" id="KW-0630">Potassium</keyword>
<evidence type="ECO:0000256" key="8">
    <source>
        <dbReference type="ARBA" id="ARBA00022857"/>
    </source>
</evidence>
<proteinExistence type="inferred from homology"/>
<evidence type="ECO:0000256" key="18">
    <source>
        <dbReference type="HAMAP-Rule" id="MF_01966"/>
    </source>
</evidence>
<evidence type="ECO:0000256" key="9">
    <source>
        <dbReference type="ARBA" id="ARBA00022958"/>
    </source>
</evidence>
<comment type="similarity">
    <text evidence="18">Belongs to the NnrE/AIBP family.</text>
</comment>
<dbReference type="GO" id="GO:0110051">
    <property type="term" value="P:metabolite repair"/>
    <property type="evidence" value="ECO:0007669"/>
    <property type="project" value="TreeGrafter"/>
</dbReference>
<keyword evidence="5 18" id="KW-0479">Metal-binding</keyword>
<evidence type="ECO:0000313" key="22">
    <source>
        <dbReference type="EMBL" id="ACR80102.1"/>
    </source>
</evidence>
<dbReference type="Gene3D" id="3.40.1190.20">
    <property type="match status" value="1"/>
</dbReference>
<evidence type="ECO:0000256" key="7">
    <source>
        <dbReference type="ARBA" id="ARBA00022840"/>
    </source>
</evidence>
<evidence type="ECO:0000256" key="14">
    <source>
        <dbReference type="ARBA" id="ARBA00025153"/>
    </source>
</evidence>
<keyword evidence="22" id="KW-0808">Transferase</keyword>
<evidence type="ECO:0000256" key="12">
    <source>
        <dbReference type="ARBA" id="ARBA00023239"/>
    </source>
</evidence>
<dbReference type="eggNOG" id="COG0063">
    <property type="taxonomic scope" value="Bacteria"/>
</dbReference>
<evidence type="ECO:0000256" key="13">
    <source>
        <dbReference type="ARBA" id="ARBA00023268"/>
    </source>
</evidence>
<comment type="similarity">
    <text evidence="3 19">In the N-terminal section; belongs to the NnrE/AIBP family.</text>
</comment>
<evidence type="ECO:0000256" key="16">
    <source>
        <dbReference type="ARBA" id="ARBA00049209"/>
    </source>
</evidence>
<comment type="cofactor">
    <cofactor evidence="17">
        <name>Mg(2+)</name>
        <dbReference type="ChEBI" id="CHEBI:18420"/>
    </cofactor>
</comment>
<organism evidence="22 23">
    <name type="scientific">Kosmotoga olearia (strain ATCC BAA-1733 / DSM 21960 / TBF 19.5.1)</name>
    <dbReference type="NCBI Taxonomy" id="521045"/>
    <lineage>
        <taxon>Bacteria</taxon>
        <taxon>Thermotogati</taxon>
        <taxon>Thermotogota</taxon>
        <taxon>Thermotogae</taxon>
        <taxon>Kosmotogales</taxon>
        <taxon>Kosmotogaceae</taxon>
        <taxon>Kosmotoga</taxon>
    </lineage>
</organism>
<dbReference type="GO" id="GO:0016301">
    <property type="term" value="F:kinase activity"/>
    <property type="evidence" value="ECO:0007669"/>
    <property type="project" value="UniProtKB-KW"/>
</dbReference>
<evidence type="ECO:0000256" key="3">
    <source>
        <dbReference type="ARBA" id="ARBA00006001"/>
    </source>
</evidence>
<feature type="binding site" evidence="18">
    <location>
        <position position="121"/>
    </location>
    <ligand>
        <name>K(+)</name>
        <dbReference type="ChEBI" id="CHEBI:29103"/>
    </ligand>
</feature>
<evidence type="ECO:0000256" key="17">
    <source>
        <dbReference type="HAMAP-Rule" id="MF_01965"/>
    </source>
</evidence>
<dbReference type="eggNOG" id="COG0062">
    <property type="taxonomic scope" value="Bacteria"/>
</dbReference>
<dbReference type="SUPFAM" id="SSF64153">
    <property type="entry name" value="YjeF N-terminal domain-like"/>
    <property type="match status" value="1"/>
</dbReference>
<reference evidence="22 23" key="2">
    <citation type="journal article" date="2011" name="J. Bacteriol.">
        <title>Genome Sequence of Kosmotoga olearia Strain TBF 19.5.1, a Thermophilic Bacterium with a Wide Growth Temperature Range, Isolated from the Troll B Oil Platform in the North Sea.</title>
        <authorList>
            <person name="Swithers K.S."/>
            <person name="Dipippo J.L."/>
            <person name="Bruce D.C."/>
            <person name="Detter C."/>
            <person name="Tapia R."/>
            <person name="Han S."/>
            <person name="Goodwin L.A."/>
            <person name="Han J."/>
            <person name="Woyke T."/>
            <person name="Pitluck S."/>
            <person name="Pennacchio L."/>
            <person name="Nolan M."/>
            <person name="Mikhailova N."/>
            <person name="Land M.L."/>
            <person name="Nesbo C.L."/>
            <person name="Gogarten J.P."/>
            <person name="Noll K.M."/>
        </authorList>
    </citation>
    <scope>NUCLEOTIDE SEQUENCE [LARGE SCALE GENOMIC DNA]</scope>
    <source>
        <strain evidence="23">ATCC BAA-1733 / DSM 21960 / TBF 19.5.1</strain>
    </source>
</reference>
<evidence type="ECO:0000259" key="21">
    <source>
        <dbReference type="PROSITE" id="PS51385"/>
    </source>
</evidence>
<dbReference type="OrthoDB" id="9806925at2"/>
<comment type="catalytic activity">
    <reaction evidence="16 17 19">
        <text>(6S)-NADPHX + ADP = AMP + phosphate + NADPH + H(+)</text>
        <dbReference type="Rhea" id="RHEA:32235"/>
        <dbReference type="ChEBI" id="CHEBI:15378"/>
        <dbReference type="ChEBI" id="CHEBI:43474"/>
        <dbReference type="ChEBI" id="CHEBI:57783"/>
        <dbReference type="ChEBI" id="CHEBI:64076"/>
        <dbReference type="ChEBI" id="CHEBI:456215"/>
        <dbReference type="ChEBI" id="CHEBI:456216"/>
        <dbReference type="EC" id="4.2.1.136"/>
    </reaction>
</comment>
<feature type="domain" description="YjeF C-terminal" evidence="20">
    <location>
        <begin position="220"/>
        <end position="499"/>
    </location>
</feature>
<dbReference type="STRING" id="521045.Kole_1409"/>
<feature type="binding site" evidence="17">
    <location>
        <position position="442"/>
    </location>
    <ligand>
        <name>(6S)-NADPHX</name>
        <dbReference type="ChEBI" id="CHEBI:64076"/>
    </ligand>
</feature>
<keyword evidence="7 17" id="KW-0067">ATP-binding</keyword>
<keyword evidence="22" id="KW-0418">Kinase</keyword>
<feature type="binding site" evidence="18">
    <location>
        <position position="154"/>
    </location>
    <ligand>
        <name>(6S)-NADPHX</name>
        <dbReference type="ChEBI" id="CHEBI:64076"/>
    </ligand>
</feature>
<keyword evidence="10 17" id="KW-0520">NAD</keyword>
<dbReference type="AlphaFoldDB" id="C5CE00"/>
<keyword evidence="8 17" id="KW-0521">NADP</keyword>
<feature type="binding site" evidence="17">
    <location>
        <position position="323"/>
    </location>
    <ligand>
        <name>(6S)-NADPHX</name>
        <dbReference type="ChEBI" id="CHEBI:64076"/>
    </ligand>
</feature>
<comment type="function">
    <text evidence="17">Catalyzes the dehydration of the S-form of NAD(P)HX at the expense of ADP, which is converted to AMP. Together with NAD(P)HX epimerase, which catalyzes the epimerization of the S- and R-forms, the enzyme allows the repair of both epimers of NAD(P)HX, a damaged form of NAD(P)H that is a result of enzymatic or heat-dependent hydration.</text>
</comment>
<dbReference type="PROSITE" id="PS51383">
    <property type="entry name" value="YJEF_C_3"/>
    <property type="match status" value="1"/>
</dbReference>
<evidence type="ECO:0000256" key="4">
    <source>
        <dbReference type="ARBA" id="ARBA00009524"/>
    </source>
</evidence>
<sequence length="515" mass="55792">MKIAYPDEMKKIDRRTIEIGVPSIVLMESAAIAVANEIMKKMPKKVTLLCGRGNNAGDAYAVGRHLLANGVEVFAVMLAEPSTKDCRKNYRLFRRFGGNVIKFCDLKKHWNKIKESDVFVDGIYGTGFKGDLSSEIVELLEAVNKIHAFRVAVDIPSGVDGKNGEVRPTAFKANLTVTFGLAKPGHFFYPGRAFVGKLKIINIGFPEKFMTEEASLNLLTDKEASELLPSRPPYGHKGTFGKVLTIGGSEDYSGSVVLAALGAIKVGAGMVFTFTPEKVQSVVRNNIPEVIALAGNKPHLAITDLESILSTLSKVNVVIIGPGIGRKEETFELIKELLIESSARKIPVIVDADAIHALKSLNHDQINWENIVITPHPGEFSSITERKIEEVINNIDLVKEFSKKNKINVLLKGATSIFSSYTGEIWLNTTGNTGLAKAGSGDLLTGTIAGFIAQGIDMKAATILGAYFMGKAAEMCEIYEASMSASQVSSVYSKIFKHLNTIRASTGKIGGNHET</sequence>
<dbReference type="Gene3D" id="3.40.50.10260">
    <property type="entry name" value="YjeF N-terminal domain"/>
    <property type="match status" value="1"/>
</dbReference>
<dbReference type="InterPro" id="IPR000631">
    <property type="entry name" value="CARKD"/>
</dbReference>
<evidence type="ECO:0000256" key="5">
    <source>
        <dbReference type="ARBA" id="ARBA00022723"/>
    </source>
</evidence>
<protein>
    <recommendedName>
        <fullName evidence="19">Bifunctional NAD(P)H-hydrate repair enzyme</fullName>
    </recommendedName>
    <alternativeName>
        <fullName evidence="19">Nicotinamide nucleotide repair protein</fullName>
    </alternativeName>
    <domain>
        <recommendedName>
            <fullName evidence="19">ADP-dependent (S)-NAD(P)H-hydrate dehydratase</fullName>
            <ecNumber evidence="19">4.2.1.136</ecNumber>
        </recommendedName>
        <alternativeName>
            <fullName evidence="19">ADP-dependent NAD(P)HX dehydratase</fullName>
        </alternativeName>
    </domain>
    <domain>
        <recommendedName>
            <fullName evidence="19">NAD(P)H-hydrate epimerase</fullName>
            <ecNumber evidence="19">5.1.99.6</ecNumber>
        </recommendedName>
    </domain>
</protein>
<evidence type="ECO:0000256" key="6">
    <source>
        <dbReference type="ARBA" id="ARBA00022741"/>
    </source>
</evidence>
<feature type="binding site" evidence="18">
    <location>
        <position position="55"/>
    </location>
    <ligand>
        <name>K(+)</name>
        <dbReference type="ChEBI" id="CHEBI:29103"/>
    </ligand>
</feature>
<dbReference type="KEGG" id="kol:Kole_1409"/>
<comment type="caution">
    <text evidence="17">Lacks conserved residue(s) required for the propagation of feature annotation.</text>
</comment>
<dbReference type="PANTHER" id="PTHR12592:SF0">
    <property type="entry name" value="ATP-DEPENDENT (S)-NAD(P)H-HYDRATE DEHYDRATASE"/>
    <property type="match status" value="1"/>
</dbReference>
<dbReference type="RefSeq" id="WP_015868749.1">
    <property type="nucleotide sequence ID" value="NC_012785.1"/>
</dbReference>
<dbReference type="HAMAP" id="MF_01965">
    <property type="entry name" value="NADHX_dehydratase"/>
    <property type="match status" value="1"/>
</dbReference>
<dbReference type="GO" id="GO:0046872">
    <property type="term" value="F:metal ion binding"/>
    <property type="evidence" value="ECO:0007669"/>
    <property type="project" value="UniProtKB-UniRule"/>
</dbReference>
<comment type="subunit">
    <text evidence="17">Homotetramer.</text>
</comment>
<dbReference type="InterPro" id="IPR029056">
    <property type="entry name" value="Ribokinase-like"/>
</dbReference>
<evidence type="ECO:0000259" key="20">
    <source>
        <dbReference type="PROSITE" id="PS51383"/>
    </source>
</evidence>
<evidence type="ECO:0000256" key="11">
    <source>
        <dbReference type="ARBA" id="ARBA00023235"/>
    </source>
</evidence>
<feature type="binding site" evidence="17">
    <location>
        <begin position="412"/>
        <end position="416"/>
    </location>
    <ligand>
        <name>AMP</name>
        <dbReference type="ChEBI" id="CHEBI:456215"/>
    </ligand>
</feature>
<feature type="binding site" evidence="17">
    <location>
        <position position="376"/>
    </location>
    <ligand>
        <name>(6S)-NADPHX</name>
        <dbReference type="ChEBI" id="CHEBI:64076"/>
    </ligand>
</feature>
<dbReference type="GO" id="GO:0005524">
    <property type="term" value="F:ATP binding"/>
    <property type="evidence" value="ECO:0007669"/>
    <property type="project" value="UniProtKB-UniRule"/>
</dbReference>
<dbReference type="HOGENOM" id="CLU_024853_4_1_0"/>
<comment type="similarity">
    <text evidence="17">Belongs to the NnrD/CARKD family.</text>
</comment>